<accession>A0A6A4X183</accession>
<dbReference type="OrthoDB" id="6378238at2759"/>
<organism evidence="2 3">
    <name type="scientific">Amphibalanus amphitrite</name>
    <name type="common">Striped barnacle</name>
    <name type="synonym">Balanus amphitrite</name>
    <dbReference type="NCBI Taxonomy" id="1232801"/>
    <lineage>
        <taxon>Eukaryota</taxon>
        <taxon>Metazoa</taxon>
        <taxon>Ecdysozoa</taxon>
        <taxon>Arthropoda</taxon>
        <taxon>Crustacea</taxon>
        <taxon>Multicrustacea</taxon>
        <taxon>Cirripedia</taxon>
        <taxon>Thoracica</taxon>
        <taxon>Thoracicalcarea</taxon>
        <taxon>Balanomorpha</taxon>
        <taxon>Balanoidea</taxon>
        <taxon>Balanidae</taxon>
        <taxon>Amphibalaninae</taxon>
        <taxon>Amphibalanus</taxon>
    </lineage>
</organism>
<evidence type="ECO:0000256" key="1">
    <source>
        <dbReference type="SAM" id="MobiDB-lite"/>
    </source>
</evidence>
<sequence>MASRLACEAPGCKEVKIADDLATCVALMQLHQRNVHDVAATEQAQTQKAPPLNRPVLHQGCTEEDWEAFTRRWDLFCQSTTLTPRQRVAQLLACCEPELESALFREDPRISAKDEKDILDAMRRLAVLSVALCARRTALLQTAQDPGERIRPYVARLRGLANVCRWHKAGPCNVDDCTGEVAIDYTEEIVKLALLNGLTDEEIRREVIGTVGIDDMSLADTVALIDGKETAARAMSAEGSRVAASAYRKAKLDSDRKPPPKSGSESDHKKFRCACGQLTPQFGRVRGQLREFKSCRMCWQKNKTGPRRRNPPSADDATEAMFQYIAAADLPGQAALPHPILRLQVAVDCEAYAKLGIRAPPPRSSDLTTIADSGAQACLMGLSVLRSLGLGRNHLHPVSRKIVAANDQEIRVLGAILLRLSGSNTRGRRLEASATVYITDSTHRFYLSRAALVQLGVVGPDFPKVPVGTKYVQELAKRMSEIDFVTLSQGSNHARTPPTHVPPDLMTCTHVWVRVDRVRHSLESPYRGPMRVPSTEQYRAYGSGAAAVTVDLARAPRHWGARRADTDAYDYKTVRQEDFKTWSDVFRIAGQGRQAVRGCAGAHPQRPPRAVPAATGLPILLSAPAYVRSRTILIAWRRQRSDNCVARCSDSCVAQDRAVTIALRRTV</sequence>
<gene>
    <name evidence="2" type="ORF">FJT64_016376</name>
</gene>
<comment type="caution">
    <text evidence="2">The sequence shown here is derived from an EMBL/GenBank/DDBJ whole genome shotgun (WGS) entry which is preliminary data.</text>
</comment>
<feature type="region of interest" description="Disordered" evidence="1">
    <location>
        <begin position="247"/>
        <end position="269"/>
    </location>
</feature>
<evidence type="ECO:0000313" key="3">
    <source>
        <dbReference type="Proteomes" id="UP000440578"/>
    </source>
</evidence>
<feature type="compositionally biased region" description="Basic and acidic residues" evidence="1">
    <location>
        <begin position="250"/>
        <end position="268"/>
    </location>
</feature>
<name>A0A6A4X183_AMPAM</name>
<dbReference type="AlphaFoldDB" id="A0A6A4X183"/>
<keyword evidence="3" id="KW-1185">Reference proteome</keyword>
<protein>
    <submittedName>
        <fullName evidence="2">Uncharacterized protein</fullName>
    </submittedName>
</protein>
<reference evidence="2 3" key="1">
    <citation type="submission" date="2019-07" db="EMBL/GenBank/DDBJ databases">
        <title>Draft genome assembly of a fouling barnacle, Amphibalanus amphitrite (Darwin, 1854): The first reference genome for Thecostraca.</title>
        <authorList>
            <person name="Kim W."/>
        </authorList>
    </citation>
    <scope>NUCLEOTIDE SEQUENCE [LARGE SCALE GENOMIC DNA]</scope>
    <source>
        <strain evidence="2">SNU_AA5</strain>
        <tissue evidence="2">Soma without cirri and trophi</tissue>
    </source>
</reference>
<evidence type="ECO:0000313" key="2">
    <source>
        <dbReference type="EMBL" id="KAF0313005.1"/>
    </source>
</evidence>
<dbReference type="EMBL" id="VIIS01000122">
    <property type="protein sequence ID" value="KAF0313005.1"/>
    <property type="molecule type" value="Genomic_DNA"/>
</dbReference>
<proteinExistence type="predicted"/>
<dbReference type="Proteomes" id="UP000440578">
    <property type="component" value="Unassembled WGS sequence"/>
</dbReference>